<dbReference type="PANTHER" id="PTHR10885:SF0">
    <property type="entry name" value="ISOPENTENYL-DIPHOSPHATE DELTA-ISOMERASE"/>
    <property type="match status" value="1"/>
</dbReference>
<dbReference type="Proteomes" id="UP001481872">
    <property type="component" value="Unassembled WGS sequence"/>
</dbReference>
<dbReference type="PROSITE" id="PS51462">
    <property type="entry name" value="NUDIX"/>
    <property type="match status" value="1"/>
</dbReference>
<dbReference type="InterPro" id="IPR015797">
    <property type="entry name" value="NUDIX_hydrolase-like_dom_sf"/>
</dbReference>
<keyword evidence="1" id="KW-0378">Hydrolase</keyword>
<dbReference type="EMBL" id="JBBNPS010000073">
    <property type="protein sequence ID" value="MEQ3354462.1"/>
    <property type="molecule type" value="Genomic_DNA"/>
</dbReference>
<dbReference type="PROSITE" id="PS00893">
    <property type="entry name" value="NUDIX_BOX"/>
    <property type="match status" value="1"/>
</dbReference>
<evidence type="ECO:0000256" key="1">
    <source>
        <dbReference type="ARBA" id="ARBA00022801"/>
    </source>
</evidence>
<comment type="caution">
    <text evidence="3">The sequence shown here is derived from an EMBL/GenBank/DDBJ whole genome shotgun (WGS) entry which is preliminary data.</text>
</comment>
<name>A0ABV1J8F4_9FIRM</name>
<feature type="domain" description="Nudix hydrolase" evidence="2">
    <location>
        <begin position="28"/>
        <end position="148"/>
    </location>
</feature>
<feature type="non-terminal residue" evidence="3">
    <location>
        <position position="148"/>
    </location>
</feature>
<dbReference type="InterPro" id="IPR000086">
    <property type="entry name" value="NUDIX_hydrolase_dom"/>
</dbReference>
<keyword evidence="4" id="KW-1185">Reference proteome</keyword>
<protein>
    <submittedName>
        <fullName evidence="3">NUDIX domain-containing protein</fullName>
    </submittedName>
</protein>
<dbReference type="Gene3D" id="3.90.79.10">
    <property type="entry name" value="Nucleoside Triphosphate Pyrophosphohydrolase"/>
    <property type="match status" value="1"/>
</dbReference>
<dbReference type="PANTHER" id="PTHR10885">
    <property type="entry name" value="ISOPENTENYL-DIPHOSPHATE DELTA-ISOMERASE"/>
    <property type="match status" value="1"/>
</dbReference>
<dbReference type="Pfam" id="PF00293">
    <property type="entry name" value="NUDIX"/>
    <property type="match status" value="1"/>
</dbReference>
<proteinExistence type="predicted"/>
<accession>A0ABV1J8F4</accession>
<evidence type="ECO:0000259" key="2">
    <source>
        <dbReference type="PROSITE" id="PS51462"/>
    </source>
</evidence>
<dbReference type="SUPFAM" id="SSF55811">
    <property type="entry name" value="Nudix"/>
    <property type="match status" value="1"/>
</dbReference>
<gene>
    <name evidence="3" type="ORF">AAA081_09200</name>
</gene>
<dbReference type="InterPro" id="IPR020084">
    <property type="entry name" value="NUDIX_hydrolase_CS"/>
</dbReference>
<organism evidence="3 4">
    <name type="scientific">Aedoeadaptatus acetigenes</name>
    <dbReference type="NCBI Taxonomy" id="2981723"/>
    <lineage>
        <taxon>Bacteria</taxon>
        <taxon>Bacillati</taxon>
        <taxon>Bacillota</taxon>
        <taxon>Tissierellia</taxon>
        <taxon>Tissierellales</taxon>
        <taxon>Peptoniphilaceae</taxon>
        <taxon>Aedoeadaptatus</taxon>
    </lineage>
</organism>
<reference evidence="3 4" key="1">
    <citation type="submission" date="2024-04" db="EMBL/GenBank/DDBJ databases">
        <title>Human intestinal bacterial collection.</title>
        <authorList>
            <person name="Pauvert C."/>
            <person name="Hitch T.C.A."/>
            <person name="Clavel T."/>
        </authorList>
    </citation>
    <scope>NUCLEOTIDE SEQUENCE [LARGE SCALE GENOMIC DNA]</scope>
    <source>
        <strain evidence="3 4">CLA-SR-H026</strain>
    </source>
</reference>
<evidence type="ECO:0000313" key="3">
    <source>
        <dbReference type="EMBL" id="MEQ3354462.1"/>
    </source>
</evidence>
<dbReference type="RefSeq" id="WP_349054723.1">
    <property type="nucleotide sequence ID" value="NZ_JBBNPS010000073.1"/>
</dbReference>
<evidence type="ECO:0000313" key="4">
    <source>
        <dbReference type="Proteomes" id="UP001481872"/>
    </source>
</evidence>
<sequence>MELRRMYDEDFNYLGYLKDRKEPLEETEYFVVSGVMVISRGKLLVTQRAKNKTFPHQWEFTMGSVVDKESPLEGALRELKEEVGIRATDRGLTFLGTMKENQKFSKIFLLVRDVDKIKMQKSEVEDYKFVGKEELDAMLKAGDFAPPM</sequence>